<proteinExistence type="predicted"/>
<evidence type="ECO:0000256" key="1">
    <source>
        <dbReference type="ARBA" id="ARBA00022603"/>
    </source>
</evidence>
<dbReference type="SUPFAM" id="SSF82282">
    <property type="entry name" value="Homocysteine S-methyltransferase"/>
    <property type="match status" value="1"/>
</dbReference>
<dbReference type="GeneID" id="20677718"/>
<keyword evidence="2 5" id="KW-0808">Transferase</keyword>
<dbReference type="OrthoDB" id="261426at2759"/>
<dbReference type="EMBL" id="KI925459">
    <property type="protein sequence ID" value="ETW81119.1"/>
    <property type="molecule type" value="Genomic_DNA"/>
</dbReference>
<dbReference type="PROSITE" id="PS50970">
    <property type="entry name" value="HCY"/>
    <property type="match status" value="1"/>
</dbReference>
<dbReference type="HOGENOM" id="CLU_004914_3_2_1"/>
<keyword evidence="1 5" id="KW-0489">Methyltransferase</keyword>
<dbReference type="InterPro" id="IPR036589">
    <property type="entry name" value="HCY_dom_sf"/>
</dbReference>
<protein>
    <recommendedName>
        <fullName evidence="6">Hcy-binding domain-containing protein</fullName>
    </recommendedName>
</protein>
<dbReference type="GO" id="GO:0008270">
    <property type="term" value="F:zinc ion binding"/>
    <property type="evidence" value="ECO:0007669"/>
    <property type="project" value="InterPro"/>
</dbReference>
<dbReference type="GO" id="GO:0008898">
    <property type="term" value="F:S-adenosylmethionine-homocysteine S-methyltransferase activity"/>
    <property type="evidence" value="ECO:0007669"/>
    <property type="project" value="TreeGrafter"/>
</dbReference>
<dbReference type="GO" id="GO:0032259">
    <property type="term" value="P:methylation"/>
    <property type="evidence" value="ECO:0007669"/>
    <property type="project" value="UniProtKB-KW"/>
</dbReference>
<dbReference type="InterPro" id="IPR003726">
    <property type="entry name" value="HCY_dom"/>
</dbReference>
<evidence type="ECO:0000256" key="2">
    <source>
        <dbReference type="ARBA" id="ARBA00022679"/>
    </source>
</evidence>
<keyword evidence="3 5" id="KW-0479">Metal-binding</keyword>
<evidence type="ECO:0000259" key="6">
    <source>
        <dbReference type="PROSITE" id="PS50970"/>
    </source>
</evidence>
<dbReference type="Gene3D" id="3.20.20.330">
    <property type="entry name" value="Homocysteine-binding-like domain"/>
    <property type="match status" value="1"/>
</dbReference>
<gene>
    <name evidence="7" type="ORF">HETIRDRAFT_476925</name>
</gene>
<dbReference type="Pfam" id="PF02574">
    <property type="entry name" value="S-methyl_trans"/>
    <property type="match status" value="1"/>
</dbReference>
<feature type="binding site" evidence="5">
    <location>
        <position position="294"/>
    </location>
    <ligand>
        <name>Zn(2+)</name>
        <dbReference type="ChEBI" id="CHEBI:29105"/>
    </ligand>
</feature>
<dbReference type="PANTHER" id="PTHR46015">
    <property type="entry name" value="ZGC:172121"/>
    <property type="match status" value="1"/>
</dbReference>
<dbReference type="eggNOG" id="KOG1579">
    <property type="taxonomic scope" value="Eukaryota"/>
</dbReference>
<dbReference type="GO" id="GO:0009086">
    <property type="term" value="P:methionine biosynthetic process"/>
    <property type="evidence" value="ECO:0007669"/>
    <property type="project" value="InterPro"/>
</dbReference>
<reference evidence="7 8" key="1">
    <citation type="journal article" date="2012" name="New Phytol.">
        <title>Insight into trade-off between wood decay and parasitism from the genome of a fungal forest pathogen.</title>
        <authorList>
            <person name="Olson A."/>
            <person name="Aerts A."/>
            <person name="Asiegbu F."/>
            <person name="Belbahri L."/>
            <person name="Bouzid O."/>
            <person name="Broberg A."/>
            <person name="Canback B."/>
            <person name="Coutinho P.M."/>
            <person name="Cullen D."/>
            <person name="Dalman K."/>
            <person name="Deflorio G."/>
            <person name="van Diepen L.T."/>
            <person name="Dunand C."/>
            <person name="Duplessis S."/>
            <person name="Durling M."/>
            <person name="Gonthier P."/>
            <person name="Grimwood J."/>
            <person name="Fossdal C.G."/>
            <person name="Hansson D."/>
            <person name="Henrissat B."/>
            <person name="Hietala A."/>
            <person name="Himmelstrand K."/>
            <person name="Hoffmeister D."/>
            <person name="Hogberg N."/>
            <person name="James T.Y."/>
            <person name="Karlsson M."/>
            <person name="Kohler A."/>
            <person name="Kues U."/>
            <person name="Lee Y.H."/>
            <person name="Lin Y.C."/>
            <person name="Lind M."/>
            <person name="Lindquist E."/>
            <person name="Lombard V."/>
            <person name="Lucas S."/>
            <person name="Lunden K."/>
            <person name="Morin E."/>
            <person name="Murat C."/>
            <person name="Park J."/>
            <person name="Raffaello T."/>
            <person name="Rouze P."/>
            <person name="Salamov A."/>
            <person name="Schmutz J."/>
            <person name="Solheim H."/>
            <person name="Stahlberg J."/>
            <person name="Velez H."/>
            <person name="de Vries R.P."/>
            <person name="Wiebenga A."/>
            <person name="Woodward S."/>
            <person name="Yakovlev I."/>
            <person name="Garbelotto M."/>
            <person name="Martin F."/>
            <person name="Grigoriev I.V."/>
            <person name="Stenlid J."/>
        </authorList>
    </citation>
    <scope>NUCLEOTIDE SEQUENCE [LARGE SCALE GENOMIC DNA]</scope>
    <source>
        <strain evidence="7 8">TC 32-1</strain>
    </source>
</reference>
<evidence type="ECO:0000256" key="5">
    <source>
        <dbReference type="PROSITE-ProRule" id="PRU00333"/>
    </source>
</evidence>
<dbReference type="GO" id="GO:0033528">
    <property type="term" value="P:S-methylmethionine cycle"/>
    <property type="evidence" value="ECO:0007669"/>
    <property type="project" value="TreeGrafter"/>
</dbReference>
<dbReference type="KEGG" id="hir:HETIRDRAFT_476925"/>
<dbReference type="InParanoid" id="W4K5S6"/>
<evidence type="ECO:0000256" key="3">
    <source>
        <dbReference type="ARBA" id="ARBA00022723"/>
    </source>
</evidence>
<feature type="domain" description="Hcy-binding" evidence="6">
    <location>
        <begin position="2"/>
        <end position="393"/>
    </location>
</feature>
<organism evidence="7 8">
    <name type="scientific">Heterobasidion irregulare (strain TC 32-1)</name>
    <dbReference type="NCBI Taxonomy" id="747525"/>
    <lineage>
        <taxon>Eukaryota</taxon>
        <taxon>Fungi</taxon>
        <taxon>Dikarya</taxon>
        <taxon>Basidiomycota</taxon>
        <taxon>Agaricomycotina</taxon>
        <taxon>Agaricomycetes</taxon>
        <taxon>Russulales</taxon>
        <taxon>Bondarzewiaceae</taxon>
        <taxon>Heterobasidion</taxon>
        <taxon>Heterobasidion annosum species complex</taxon>
    </lineage>
</organism>
<keyword evidence="4 5" id="KW-0862">Zinc</keyword>
<evidence type="ECO:0000256" key="4">
    <source>
        <dbReference type="ARBA" id="ARBA00022833"/>
    </source>
</evidence>
<feature type="binding site" evidence="5">
    <location>
        <position position="378"/>
    </location>
    <ligand>
        <name>Zn(2+)</name>
        <dbReference type="ChEBI" id="CHEBI:29105"/>
    </ligand>
</feature>
<feature type="binding site" evidence="5">
    <location>
        <position position="379"/>
    </location>
    <ligand>
        <name>Zn(2+)</name>
        <dbReference type="ChEBI" id="CHEBI:29105"/>
    </ligand>
</feature>
<accession>W4K5S6</accession>
<dbReference type="FunCoup" id="W4K5S6">
    <property type="interactions" value="17"/>
</dbReference>
<dbReference type="AlphaFoldDB" id="W4K5S6"/>
<evidence type="ECO:0000313" key="8">
    <source>
        <dbReference type="Proteomes" id="UP000030671"/>
    </source>
</evidence>
<sequence>MAGFSEIFGSKKCCILDGGLGTTLEDIFHKNVSNTSLWSAKPIDEDPEIMIQTHLAFLRAGARVISTSTYQCAFETFEDAGYSRNDAARLMRKSVELAAEARSRYVDVANGIRRKDVKIALSLGPYGATLTPAQEFDGFYPLPFGPQEYSTSRPNRNTFTKEERAAGKATMAIDALTDFHLQRLRVFANDIDTWATIDCIAFETVPLVREITAIRGAMALLEEELKPRAQRFPWKPWWISTVWPEGRYPQSIRPDGVPMTVKDVVAFLLSSGSGELKHVAVGKTNVPDGLGINCTRMEHLSTIRMEMEAAVVDLKGEDAKPWFVVYPNGGETYDPVSRTWIKEEDPQHKSESWATGLGDLVDEARNSGVWDGVIVGGCCKTGPAEIQALSRRWEI</sequence>
<evidence type="ECO:0000313" key="7">
    <source>
        <dbReference type="EMBL" id="ETW81119.1"/>
    </source>
</evidence>
<keyword evidence="8" id="KW-1185">Reference proteome</keyword>
<name>W4K5S6_HETIT</name>
<dbReference type="PANTHER" id="PTHR46015:SF1">
    <property type="entry name" value="HOMOCYSTEINE S-METHYLTRANSFERASE-LIKE ISOFORM 1"/>
    <property type="match status" value="1"/>
</dbReference>
<dbReference type="InterPro" id="IPR051486">
    <property type="entry name" value="Hcy_S-methyltransferase"/>
</dbReference>
<dbReference type="STRING" id="747525.W4K5S6"/>
<comment type="cofactor">
    <cofactor evidence="5">
        <name>Zn(2+)</name>
        <dbReference type="ChEBI" id="CHEBI:29105"/>
    </cofactor>
</comment>
<dbReference type="RefSeq" id="XP_009547790.1">
    <property type="nucleotide sequence ID" value="XM_009549495.1"/>
</dbReference>
<dbReference type="Proteomes" id="UP000030671">
    <property type="component" value="Unassembled WGS sequence"/>
</dbReference>